<dbReference type="Proteomes" id="UP000663879">
    <property type="component" value="Unassembled WGS sequence"/>
</dbReference>
<dbReference type="AlphaFoldDB" id="A0A813MWL3"/>
<sequence length="619" mass="74367">MSSRVVTLIKGPTNIIDKESKFNEEIIKINGILDKIKIFEINFSNRTILFFHDENDTFMEELSECLHKIFRHECFLLKFKNNQLISTLVLTSLKYLINSNTNLNLRYSSFYLLNCLLNQLEHGHYRLENYNWYNQLREFLFQIQKQLIDFVKEKNKPPYVKNEIMTLIDNYLNFLTNFHDTKFKLSFELVKCFIKFIKKNIDESNIDLCLTIMSKTIKKVNLDFCSFSIQTLGKTKYFEISVHFQSFIIFVMINYEKNFIESNDNIIQAFWTNVKLIAMPMWSPGEFCMEIYDRFLLFLSNKIENMSKLEEKEVKYCWNFVMSFLSNTYKESRLFSSRYETLLELMVRILNHSNHLDTNRKAEHDFLKMAYENICLLLDKKVNGIDFQYFYKKYWDMIKDKWLQILLSDKGSMALNLIDCFLNSFDKKDVSQQNQCMSFLNYLYDYINSREKLNVNEIDYIFQSIILRFIDLNKLNDVIGYDGRLSSVIQVYFQIGQRLNLVQWNSSFYCFNTSIVSENQQFILKDDKLNEMFFDLSVKKCNVIELYKLEKDKNEKKIQECDFVYGVSYFILYFLEIYEKKLNAEIKNQLIEFIEYLSSRYYSKHALAYQEEAMKILLS</sequence>
<accession>A0A813MWL3</accession>
<dbReference type="EMBL" id="CAJNOC010000197">
    <property type="protein sequence ID" value="CAF0725746.1"/>
    <property type="molecule type" value="Genomic_DNA"/>
</dbReference>
<evidence type="ECO:0000313" key="1">
    <source>
        <dbReference type="EMBL" id="CAF0725746.1"/>
    </source>
</evidence>
<keyword evidence="2" id="KW-1185">Reference proteome</keyword>
<evidence type="ECO:0000313" key="2">
    <source>
        <dbReference type="Proteomes" id="UP000663879"/>
    </source>
</evidence>
<gene>
    <name evidence="1" type="ORF">OXX778_LOCUS2501</name>
</gene>
<protein>
    <submittedName>
        <fullName evidence="1">Uncharacterized protein</fullName>
    </submittedName>
</protein>
<reference evidence="1" key="1">
    <citation type="submission" date="2021-02" db="EMBL/GenBank/DDBJ databases">
        <authorList>
            <person name="Nowell W R."/>
        </authorList>
    </citation>
    <scope>NUCLEOTIDE SEQUENCE</scope>
    <source>
        <strain evidence="1">Ploen Becks lab</strain>
    </source>
</reference>
<name>A0A813MWL3_9BILA</name>
<comment type="caution">
    <text evidence="1">The sequence shown here is derived from an EMBL/GenBank/DDBJ whole genome shotgun (WGS) entry which is preliminary data.</text>
</comment>
<proteinExistence type="predicted"/>
<organism evidence="1 2">
    <name type="scientific">Brachionus calyciflorus</name>
    <dbReference type="NCBI Taxonomy" id="104777"/>
    <lineage>
        <taxon>Eukaryota</taxon>
        <taxon>Metazoa</taxon>
        <taxon>Spiralia</taxon>
        <taxon>Gnathifera</taxon>
        <taxon>Rotifera</taxon>
        <taxon>Eurotatoria</taxon>
        <taxon>Monogononta</taxon>
        <taxon>Pseudotrocha</taxon>
        <taxon>Ploima</taxon>
        <taxon>Brachionidae</taxon>
        <taxon>Brachionus</taxon>
    </lineage>
</organism>